<sequence>MSNRQVRRLGQLSLVALLALVAAAAGQLSFHNDPSQNSFSIKLPSFQQSFKRYFGNQPQGALLQQQQQQQQQQQIPSTLSHPSLIGTQAQAYQQQQQQQQQQPIYYQPQAQQQPQHESLNRYVAQFPDQPHYTVQENYINPNIRMRLQQQRLLQQQQQQQQQYAAPQPNKYATFTSFGAQPTAPDATVYAGNNQQQPQYEYVQQTGEGQQEQTQYQQQQPSYSVRGQQAPQPGTETDASTNAAKLIGVAFSPSNEVSQVKFSSAGLKYNF</sequence>
<proteinExistence type="predicted"/>
<feature type="compositionally biased region" description="Polar residues" evidence="1">
    <location>
        <begin position="220"/>
        <end position="239"/>
    </location>
</feature>
<protein>
    <recommendedName>
        <fullName evidence="5">DUF4794 domain-containing protein</fullName>
    </recommendedName>
</protein>
<keyword evidence="2" id="KW-0732">Signal</keyword>
<dbReference type="VEuPathDB" id="VectorBase:AQUA010180"/>
<evidence type="ECO:0000313" key="4">
    <source>
        <dbReference type="Proteomes" id="UP000076407"/>
    </source>
</evidence>
<feature type="chain" id="PRO_5008143126" description="DUF4794 domain-containing protein" evidence="2">
    <location>
        <begin position="27"/>
        <end position="270"/>
    </location>
</feature>
<keyword evidence="4" id="KW-1185">Reference proteome</keyword>
<feature type="signal peptide" evidence="2">
    <location>
        <begin position="1"/>
        <end position="26"/>
    </location>
</feature>
<dbReference type="STRING" id="34691.A0A182XJZ4"/>
<name>A0A182XJZ4_ANOQN</name>
<evidence type="ECO:0000256" key="1">
    <source>
        <dbReference type="SAM" id="MobiDB-lite"/>
    </source>
</evidence>
<feature type="region of interest" description="Disordered" evidence="1">
    <location>
        <begin position="203"/>
        <end position="239"/>
    </location>
</feature>
<reference evidence="3" key="1">
    <citation type="submission" date="2020-05" db="UniProtKB">
        <authorList>
            <consortium name="EnsemblMetazoa"/>
        </authorList>
    </citation>
    <scope>IDENTIFICATION</scope>
    <source>
        <strain evidence="3">SANGQUA</strain>
    </source>
</reference>
<evidence type="ECO:0000256" key="2">
    <source>
        <dbReference type="SAM" id="SignalP"/>
    </source>
</evidence>
<evidence type="ECO:0000313" key="3">
    <source>
        <dbReference type="EnsemblMetazoa" id="AQUA010180-PA"/>
    </source>
</evidence>
<organism evidence="3 4">
    <name type="scientific">Anopheles quadriannulatus</name>
    <name type="common">Mosquito</name>
    <dbReference type="NCBI Taxonomy" id="34691"/>
    <lineage>
        <taxon>Eukaryota</taxon>
        <taxon>Metazoa</taxon>
        <taxon>Ecdysozoa</taxon>
        <taxon>Arthropoda</taxon>
        <taxon>Hexapoda</taxon>
        <taxon>Insecta</taxon>
        <taxon>Pterygota</taxon>
        <taxon>Neoptera</taxon>
        <taxon>Endopterygota</taxon>
        <taxon>Diptera</taxon>
        <taxon>Nematocera</taxon>
        <taxon>Culicoidea</taxon>
        <taxon>Culicidae</taxon>
        <taxon>Anophelinae</taxon>
        <taxon>Anopheles</taxon>
    </lineage>
</organism>
<accession>A0A182XJZ4</accession>
<dbReference type="AlphaFoldDB" id="A0A182XJZ4"/>
<dbReference type="EnsemblMetazoa" id="AQUA010180-RA">
    <property type="protein sequence ID" value="AQUA010180-PA"/>
    <property type="gene ID" value="AQUA010180"/>
</dbReference>
<evidence type="ECO:0008006" key="5">
    <source>
        <dbReference type="Google" id="ProtNLM"/>
    </source>
</evidence>
<dbReference type="Proteomes" id="UP000076407">
    <property type="component" value="Unassembled WGS sequence"/>
</dbReference>
<feature type="compositionally biased region" description="Low complexity" evidence="1">
    <location>
        <begin position="203"/>
        <end position="219"/>
    </location>
</feature>